<proteinExistence type="predicted"/>
<dbReference type="InterPro" id="IPR040122">
    <property type="entry name" value="Importin_beta"/>
</dbReference>
<keyword evidence="8" id="KW-1185">Reference proteome</keyword>
<evidence type="ECO:0000256" key="3">
    <source>
        <dbReference type="ARBA" id="ARBA00022490"/>
    </source>
</evidence>
<dbReference type="OrthoDB" id="7862313at2759"/>
<evidence type="ECO:0000256" key="6">
    <source>
        <dbReference type="SAM" id="MobiDB-lite"/>
    </source>
</evidence>
<feature type="region of interest" description="Disordered" evidence="6">
    <location>
        <begin position="75"/>
        <end position="119"/>
    </location>
</feature>
<dbReference type="STRING" id="145388.A0A0D2M4H6"/>
<keyword evidence="2" id="KW-0813">Transport</keyword>
<feature type="region of interest" description="Disordered" evidence="6">
    <location>
        <begin position="272"/>
        <end position="307"/>
    </location>
</feature>
<dbReference type="Proteomes" id="UP000054498">
    <property type="component" value="Unassembled WGS sequence"/>
</dbReference>
<protein>
    <submittedName>
        <fullName evidence="7">Importin-4</fullName>
    </submittedName>
</protein>
<dbReference type="GO" id="GO:0006606">
    <property type="term" value="P:protein import into nucleus"/>
    <property type="evidence" value="ECO:0007669"/>
    <property type="project" value="InterPro"/>
</dbReference>
<dbReference type="GO" id="GO:0005737">
    <property type="term" value="C:cytoplasm"/>
    <property type="evidence" value="ECO:0007669"/>
    <property type="project" value="UniProtKB-SubCell"/>
</dbReference>
<dbReference type="PANTHER" id="PTHR10527">
    <property type="entry name" value="IMPORTIN BETA"/>
    <property type="match status" value="1"/>
</dbReference>
<feature type="compositionally biased region" description="Gly residues" evidence="6">
    <location>
        <begin position="287"/>
        <end position="298"/>
    </location>
</feature>
<dbReference type="InterPro" id="IPR016024">
    <property type="entry name" value="ARM-type_fold"/>
</dbReference>
<dbReference type="GeneID" id="25729108"/>
<dbReference type="Gene3D" id="1.25.10.10">
    <property type="entry name" value="Leucine-rich Repeat Variant"/>
    <property type="match status" value="1"/>
</dbReference>
<evidence type="ECO:0000256" key="4">
    <source>
        <dbReference type="ARBA" id="ARBA00022737"/>
    </source>
</evidence>
<reference evidence="7 8" key="1">
    <citation type="journal article" date="2013" name="BMC Genomics">
        <title>Reconstruction of the lipid metabolism for the microalga Monoraphidium neglectum from its genome sequence reveals characteristics suitable for biofuel production.</title>
        <authorList>
            <person name="Bogen C."/>
            <person name="Al-Dilaimi A."/>
            <person name="Albersmeier A."/>
            <person name="Wichmann J."/>
            <person name="Grundmann M."/>
            <person name="Rupp O."/>
            <person name="Lauersen K.J."/>
            <person name="Blifernez-Klassen O."/>
            <person name="Kalinowski J."/>
            <person name="Goesmann A."/>
            <person name="Mussgnug J.H."/>
            <person name="Kruse O."/>
        </authorList>
    </citation>
    <scope>NUCLEOTIDE SEQUENCE [LARGE SCALE GENOMIC DNA]</scope>
    <source>
        <strain evidence="7 8">SAG 48.87</strain>
    </source>
</reference>
<evidence type="ECO:0000256" key="5">
    <source>
        <dbReference type="ARBA" id="ARBA00022927"/>
    </source>
</evidence>
<dbReference type="EMBL" id="KK103137">
    <property type="protein sequence ID" value="KIY96151.1"/>
    <property type="molecule type" value="Genomic_DNA"/>
</dbReference>
<keyword evidence="3" id="KW-0963">Cytoplasm</keyword>
<dbReference type="SUPFAM" id="SSF48371">
    <property type="entry name" value="ARM repeat"/>
    <property type="match status" value="1"/>
</dbReference>
<feature type="compositionally biased region" description="Acidic residues" evidence="6">
    <location>
        <begin position="88"/>
        <end position="99"/>
    </location>
</feature>
<name>A0A0D2M4H6_9CHLO</name>
<evidence type="ECO:0000256" key="1">
    <source>
        <dbReference type="ARBA" id="ARBA00004496"/>
    </source>
</evidence>
<dbReference type="InterPro" id="IPR011989">
    <property type="entry name" value="ARM-like"/>
</dbReference>
<evidence type="ECO:0000256" key="2">
    <source>
        <dbReference type="ARBA" id="ARBA00022448"/>
    </source>
</evidence>
<feature type="compositionally biased region" description="Acidic residues" evidence="6">
    <location>
        <begin position="277"/>
        <end position="286"/>
    </location>
</feature>
<keyword evidence="5" id="KW-0653">Protein transport</keyword>
<accession>A0A0D2M4H6</accession>
<evidence type="ECO:0000313" key="8">
    <source>
        <dbReference type="Proteomes" id="UP000054498"/>
    </source>
</evidence>
<sequence length="564" mass="56457">MLADALGPSDPVVGPALPGIVEAVLANFGSVDSPELREYSHLALANLSAALKEGFGPYVPRAVALAIATCEQSDGDLVRGDGDGGDAASEDIGSEDSDDTGGGGSSGSGSDDDDAGGRGFRVRTGVVEEKAAATHAVGAYADAAAAAVAPHADALAALLKAGSQHLHEEVRAAAHEALPKLVLAVHRAASPGAAPAGAGAPAPQQVSAQARQMAGGAVALLLESLDTDPDKPAVSAAVAAIVVLLEALGGAAFEQQQLEAVARAAASVLQGEAACQQEEEDDEDEPGGGGGGGGGGSGFDEDDAGEEDEELISAAADLLPALAAAVGPQAYAPVFLSLHLAPLLARLRPREAAGVRGIAAGALAEVCEKLGALAAPAAEQALPPLIRELRSEDPINRQNAAFACGMIAHTCPQQASPLMPQLLQALHPLFRPEEEPGARDNAAGAVGRTLLAMGAALPVEQIVPVLVSALPLQEDLEETAPVCAALCQLLTGDAALQQRVSPHLPAIVQAFGRVGVQDAAPMAARRQVAQVLLQLQGQFAAVVGPLVAALPADQQTTLQQLASG</sequence>
<keyword evidence="4" id="KW-0677">Repeat</keyword>
<organism evidence="7 8">
    <name type="scientific">Monoraphidium neglectum</name>
    <dbReference type="NCBI Taxonomy" id="145388"/>
    <lineage>
        <taxon>Eukaryota</taxon>
        <taxon>Viridiplantae</taxon>
        <taxon>Chlorophyta</taxon>
        <taxon>core chlorophytes</taxon>
        <taxon>Chlorophyceae</taxon>
        <taxon>CS clade</taxon>
        <taxon>Sphaeropleales</taxon>
        <taxon>Selenastraceae</taxon>
        <taxon>Monoraphidium</taxon>
    </lineage>
</organism>
<dbReference type="KEGG" id="mng:MNEG_11809"/>
<gene>
    <name evidence="7" type="ORF">MNEG_11809</name>
</gene>
<comment type="subcellular location">
    <subcellularLocation>
        <location evidence="1">Cytoplasm</location>
    </subcellularLocation>
</comment>
<dbReference type="RefSeq" id="XP_013895171.1">
    <property type="nucleotide sequence ID" value="XM_014039717.1"/>
</dbReference>
<dbReference type="AlphaFoldDB" id="A0A0D2M4H6"/>
<evidence type="ECO:0000313" key="7">
    <source>
        <dbReference type="EMBL" id="KIY96151.1"/>
    </source>
</evidence>